<comment type="caution">
    <text evidence="2">The sequence shown here is derived from an EMBL/GenBank/DDBJ whole genome shotgun (WGS) entry which is preliminary data.</text>
</comment>
<protein>
    <recommendedName>
        <fullName evidence="4">Type II secretion system protein</fullName>
    </recommendedName>
</protein>
<gene>
    <name evidence="2" type="ORF">COU98_02090</name>
</gene>
<feature type="transmembrane region" description="Helical" evidence="1">
    <location>
        <begin position="12"/>
        <end position="38"/>
    </location>
</feature>
<dbReference type="EMBL" id="PFEN01000039">
    <property type="protein sequence ID" value="PJE69437.1"/>
    <property type="molecule type" value="Genomic_DNA"/>
</dbReference>
<organism evidence="2 3">
    <name type="scientific">Candidatus Staskawiczbacteria bacterium CG10_big_fil_rev_8_21_14_0_10_38_10</name>
    <dbReference type="NCBI Taxonomy" id="1974891"/>
    <lineage>
        <taxon>Bacteria</taxon>
        <taxon>Candidatus Staskawicziibacteriota</taxon>
    </lineage>
</organism>
<evidence type="ECO:0008006" key="4">
    <source>
        <dbReference type="Google" id="ProtNLM"/>
    </source>
</evidence>
<evidence type="ECO:0000313" key="2">
    <source>
        <dbReference type="EMBL" id="PJE69437.1"/>
    </source>
</evidence>
<proteinExistence type="predicted"/>
<evidence type="ECO:0000256" key="1">
    <source>
        <dbReference type="SAM" id="Phobius"/>
    </source>
</evidence>
<accession>A0A2H9T188</accession>
<name>A0A2H9T188_9BACT</name>
<evidence type="ECO:0000313" key="3">
    <source>
        <dbReference type="Proteomes" id="UP000236946"/>
    </source>
</evidence>
<dbReference type="Proteomes" id="UP000236946">
    <property type="component" value="Unassembled WGS sequence"/>
</dbReference>
<sequence length="166" mass="18453">MNKITGKIKGTSIIEILIVVSIIGIAFFAILSLTAAALKSSILVKETNQATFLAQEAIEAVISFRNETDWSTDGIGNLNTGSAYPYYPQLDTLVSPPKWNLLEGQETTGIFNRKIVFEDVSRDLTTGDIENIYNPFHNDADTKKVTTTVSWGNKKVDLFNYLTNWK</sequence>
<dbReference type="AlphaFoldDB" id="A0A2H9T188"/>
<keyword evidence="1" id="KW-1133">Transmembrane helix</keyword>
<keyword evidence="1" id="KW-0472">Membrane</keyword>
<reference evidence="3" key="1">
    <citation type="submission" date="2017-09" db="EMBL/GenBank/DDBJ databases">
        <title>Depth-based differentiation of microbial function through sediment-hosted aquifers and enrichment of novel symbionts in the deep terrestrial subsurface.</title>
        <authorList>
            <person name="Probst A.J."/>
            <person name="Ladd B."/>
            <person name="Jarett J.K."/>
            <person name="Geller-Mcgrath D.E."/>
            <person name="Sieber C.M.K."/>
            <person name="Emerson J.B."/>
            <person name="Anantharaman K."/>
            <person name="Thomas B.C."/>
            <person name="Malmstrom R."/>
            <person name="Stieglmeier M."/>
            <person name="Klingl A."/>
            <person name="Woyke T."/>
            <person name="Ryan C.M."/>
            <person name="Banfield J.F."/>
        </authorList>
    </citation>
    <scope>NUCLEOTIDE SEQUENCE [LARGE SCALE GENOMIC DNA]</scope>
</reference>
<keyword evidence="1" id="KW-0812">Transmembrane</keyword>